<accession>A0ABN3NKI6</accession>
<evidence type="ECO:0000313" key="2">
    <source>
        <dbReference type="EMBL" id="GAA2523119.1"/>
    </source>
</evidence>
<evidence type="ECO:0000313" key="3">
    <source>
        <dbReference type="Proteomes" id="UP001501777"/>
    </source>
</evidence>
<evidence type="ECO:0000256" key="1">
    <source>
        <dbReference type="SAM" id="MobiDB-lite"/>
    </source>
</evidence>
<dbReference type="EMBL" id="BAAASG010000033">
    <property type="protein sequence ID" value="GAA2523119.1"/>
    <property type="molecule type" value="Genomic_DNA"/>
</dbReference>
<comment type="caution">
    <text evidence="2">The sequence shown here is derived from an EMBL/GenBank/DDBJ whole genome shotgun (WGS) entry which is preliminary data.</text>
</comment>
<organism evidence="2 3">
    <name type="scientific">Streptomyces longisporus</name>
    <dbReference type="NCBI Taxonomy" id="1948"/>
    <lineage>
        <taxon>Bacteria</taxon>
        <taxon>Bacillati</taxon>
        <taxon>Actinomycetota</taxon>
        <taxon>Actinomycetes</taxon>
        <taxon>Kitasatosporales</taxon>
        <taxon>Streptomycetaceae</taxon>
        <taxon>Streptomyces</taxon>
    </lineage>
</organism>
<feature type="compositionally biased region" description="Basic residues" evidence="1">
    <location>
        <begin position="1"/>
        <end position="11"/>
    </location>
</feature>
<sequence length="125" mass="13844">MRYLRFRRTRRPAAPAPAPAPDFPAACADMRPLPDLFSPLIAEMMAAYCHTKHVAGLAQDERCPGEYQLVARSIVQHVLEGWQNQTGGRGTIEDLLLGPWQSRPTVAPSTHSADYPVAREHRVAS</sequence>
<reference evidence="2 3" key="1">
    <citation type="journal article" date="2019" name="Int. J. Syst. Evol. Microbiol.">
        <title>The Global Catalogue of Microorganisms (GCM) 10K type strain sequencing project: providing services to taxonomists for standard genome sequencing and annotation.</title>
        <authorList>
            <consortium name="The Broad Institute Genomics Platform"/>
            <consortium name="The Broad Institute Genome Sequencing Center for Infectious Disease"/>
            <person name="Wu L."/>
            <person name="Ma J."/>
        </authorList>
    </citation>
    <scope>NUCLEOTIDE SEQUENCE [LARGE SCALE GENOMIC DNA]</scope>
    <source>
        <strain evidence="2 3">JCM 4395</strain>
    </source>
</reference>
<protein>
    <submittedName>
        <fullName evidence="2">Uncharacterized protein</fullName>
    </submittedName>
</protein>
<feature type="region of interest" description="Disordered" evidence="1">
    <location>
        <begin position="1"/>
        <end position="20"/>
    </location>
</feature>
<keyword evidence="3" id="KW-1185">Reference proteome</keyword>
<dbReference type="RefSeq" id="WP_344406894.1">
    <property type="nucleotide sequence ID" value="NZ_BAAASG010000033.1"/>
</dbReference>
<proteinExistence type="predicted"/>
<gene>
    <name evidence="2" type="ORF">GCM10010276_87750</name>
</gene>
<name>A0ABN3NKI6_STRLO</name>
<dbReference type="Proteomes" id="UP001501777">
    <property type="component" value="Unassembled WGS sequence"/>
</dbReference>